<dbReference type="AlphaFoldDB" id="A0AAN6Y371"/>
<accession>A0AAN6Y371</accession>
<dbReference type="EMBL" id="MU858210">
    <property type="protein sequence ID" value="KAK4209282.1"/>
    <property type="molecule type" value="Genomic_DNA"/>
</dbReference>
<keyword evidence="1" id="KW-0732">Signal</keyword>
<sequence>MVILRTLALGLLLVVSTSAFNWTDLEPPGLAPNETRFIAFKPYPEDPEYKSTEWTWRVNITDIPAPDEETNYPLGKPSARSPDTRALLVTYDLSWPGGGLLQDTVSNDAPGFCVTYPYTIGSMPNVTNKWPEANTDSPDCAPVLGQACVDAIVKMAAKPDPTRDSCEVHRSWWTLPECESSFGYHNRHRESPFGFYYNLASGMDPNPGKAFNWIGYTYDGANNQSIYESAVIMLQIVMFHSTAPRSGWLNQSDPKPRKPMLACMRVKTDKLSEEIYQRIADGNSGYRNGVDVGMTLGVLGLAIVVAWAL</sequence>
<name>A0AAN6Y371_9PEZI</name>
<gene>
    <name evidence="2" type="ORF">QBC37DRAFT_294884</name>
</gene>
<evidence type="ECO:0000256" key="1">
    <source>
        <dbReference type="SAM" id="SignalP"/>
    </source>
</evidence>
<dbReference type="Proteomes" id="UP001301769">
    <property type="component" value="Unassembled WGS sequence"/>
</dbReference>
<protein>
    <submittedName>
        <fullName evidence="2">Uncharacterized protein</fullName>
    </submittedName>
</protein>
<reference evidence="2" key="2">
    <citation type="submission" date="2023-05" db="EMBL/GenBank/DDBJ databases">
        <authorList>
            <consortium name="Lawrence Berkeley National Laboratory"/>
            <person name="Steindorff A."/>
            <person name="Hensen N."/>
            <person name="Bonometti L."/>
            <person name="Westerberg I."/>
            <person name="Brannstrom I.O."/>
            <person name="Guillou S."/>
            <person name="Cros-Aarteil S."/>
            <person name="Calhoun S."/>
            <person name="Haridas S."/>
            <person name="Kuo A."/>
            <person name="Mondo S."/>
            <person name="Pangilinan J."/>
            <person name="Riley R."/>
            <person name="Labutti K."/>
            <person name="Andreopoulos B."/>
            <person name="Lipzen A."/>
            <person name="Chen C."/>
            <person name="Yanf M."/>
            <person name="Daum C."/>
            <person name="Ng V."/>
            <person name="Clum A."/>
            <person name="Ohm R."/>
            <person name="Martin F."/>
            <person name="Silar P."/>
            <person name="Natvig D."/>
            <person name="Lalanne C."/>
            <person name="Gautier V."/>
            <person name="Ament-Velasquez S.L."/>
            <person name="Kruys A."/>
            <person name="Hutchinson M.I."/>
            <person name="Powell A.J."/>
            <person name="Barry K."/>
            <person name="Miller A.N."/>
            <person name="Grigoriev I.V."/>
            <person name="Debuchy R."/>
            <person name="Gladieux P."/>
            <person name="Thoren M.H."/>
            <person name="Johannesson H."/>
        </authorList>
    </citation>
    <scope>NUCLEOTIDE SEQUENCE</scope>
    <source>
        <strain evidence="2">PSN293</strain>
    </source>
</reference>
<keyword evidence="3" id="KW-1185">Reference proteome</keyword>
<evidence type="ECO:0000313" key="2">
    <source>
        <dbReference type="EMBL" id="KAK4209282.1"/>
    </source>
</evidence>
<proteinExistence type="predicted"/>
<evidence type="ECO:0000313" key="3">
    <source>
        <dbReference type="Proteomes" id="UP001301769"/>
    </source>
</evidence>
<organism evidence="2 3">
    <name type="scientific">Rhypophila decipiens</name>
    <dbReference type="NCBI Taxonomy" id="261697"/>
    <lineage>
        <taxon>Eukaryota</taxon>
        <taxon>Fungi</taxon>
        <taxon>Dikarya</taxon>
        <taxon>Ascomycota</taxon>
        <taxon>Pezizomycotina</taxon>
        <taxon>Sordariomycetes</taxon>
        <taxon>Sordariomycetidae</taxon>
        <taxon>Sordariales</taxon>
        <taxon>Naviculisporaceae</taxon>
        <taxon>Rhypophila</taxon>
    </lineage>
</organism>
<feature type="chain" id="PRO_5042881338" evidence="1">
    <location>
        <begin position="20"/>
        <end position="309"/>
    </location>
</feature>
<comment type="caution">
    <text evidence="2">The sequence shown here is derived from an EMBL/GenBank/DDBJ whole genome shotgun (WGS) entry which is preliminary data.</text>
</comment>
<feature type="signal peptide" evidence="1">
    <location>
        <begin position="1"/>
        <end position="19"/>
    </location>
</feature>
<reference evidence="2" key="1">
    <citation type="journal article" date="2023" name="Mol. Phylogenet. Evol.">
        <title>Genome-scale phylogeny and comparative genomics of the fungal order Sordariales.</title>
        <authorList>
            <person name="Hensen N."/>
            <person name="Bonometti L."/>
            <person name="Westerberg I."/>
            <person name="Brannstrom I.O."/>
            <person name="Guillou S."/>
            <person name="Cros-Aarteil S."/>
            <person name="Calhoun S."/>
            <person name="Haridas S."/>
            <person name="Kuo A."/>
            <person name="Mondo S."/>
            <person name="Pangilinan J."/>
            <person name="Riley R."/>
            <person name="LaButti K."/>
            <person name="Andreopoulos B."/>
            <person name="Lipzen A."/>
            <person name="Chen C."/>
            <person name="Yan M."/>
            <person name="Daum C."/>
            <person name="Ng V."/>
            <person name="Clum A."/>
            <person name="Steindorff A."/>
            <person name="Ohm R.A."/>
            <person name="Martin F."/>
            <person name="Silar P."/>
            <person name="Natvig D.O."/>
            <person name="Lalanne C."/>
            <person name="Gautier V."/>
            <person name="Ament-Velasquez S.L."/>
            <person name="Kruys A."/>
            <person name="Hutchinson M.I."/>
            <person name="Powell A.J."/>
            <person name="Barry K."/>
            <person name="Miller A.N."/>
            <person name="Grigoriev I.V."/>
            <person name="Debuchy R."/>
            <person name="Gladieux P."/>
            <person name="Hiltunen Thoren M."/>
            <person name="Johannesson H."/>
        </authorList>
    </citation>
    <scope>NUCLEOTIDE SEQUENCE</scope>
    <source>
        <strain evidence="2">PSN293</strain>
    </source>
</reference>